<keyword evidence="2" id="KW-1185">Reference proteome</keyword>
<dbReference type="EMBL" id="MBFR01000264">
    <property type="protein sequence ID" value="PVU90331.1"/>
    <property type="molecule type" value="Genomic_DNA"/>
</dbReference>
<accession>A0A2T9YDC7</accession>
<sequence>MNNLIISANSAFLSKNTLAFIKVLPTEQDNILALYYDISQEKHLMETALLIVEEYSFKEYLKEYISFVFAYQNSDLLERWLSSLNLCNSFISMYAKEDNFWLTKALKGLAKMSFDLYLETPDCTQKKINSVKMGEFLQRAVKVQMSDRNPLPNSKRAGIYSMINFLMHFSIYSGSMGSIAGLVANIKRSGPLLSEFSLADQVTFRYWMVQINRAANNDTSVLNFRQILTAFQVSTQDSMMDYIDAECIVSNLIDQ</sequence>
<name>A0A2T9YDC7_9FUNG</name>
<evidence type="ECO:0000313" key="1">
    <source>
        <dbReference type="EMBL" id="PVU90331.1"/>
    </source>
</evidence>
<reference evidence="1 2" key="1">
    <citation type="journal article" date="2018" name="MBio">
        <title>Comparative Genomics Reveals the Core Gene Toolbox for the Fungus-Insect Symbiosis.</title>
        <authorList>
            <person name="Wang Y."/>
            <person name="Stata M."/>
            <person name="Wang W."/>
            <person name="Stajich J.E."/>
            <person name="White M.M."/>
            <person name="Moncalvo J.M."/>
        </authorList>
    </citation>
    <scope>NUCLEOTIDE SEQUENCE [LARGE SCALE GENOMIC DNA]</scope>
    <source>
        <strain evidence="1 2">SWE-8-4</strain>
    </source>
</reference>
<protein>
    <submittedName>
        <fullName evidence="1">Uncharacterized protein</fullName>
    </submittedName>
</protein>
<evidence type="ECO:0000313" key="2">
    <source>
        <dbReference type="Proteomes" id="UP000245383"/>
    </source>
</evidence>
<comment type="caution">
    <text evidence="1">The sequence shown here is derived from an EMBL/GenBank/DDBJ whole genome shotgun (WGS) entry which is preliminary data.</text>
</comment>
<dbReference type="AlphaFoldDB" id="A0A2T9YDC7"/>
<proteinExistence type="predicted"/>
<dbReference type="Proteomes" id="UP000245383">
    <property type="component" value="Unassembled WGS sequence"/>
</dbReference>
<dbReference type="OrthoDB" id="5404651at2759"/>
<gene>
    <name evidence="1" type="ORF">BB561_004918</name>
</gene>
<organism evidence="1 2">
    <name type="scientific">Smittium simulii</name>
    <dbReference type="NCBI Taxonomy" id="133385"/>
    <lineage>
        <taxon>Eukaryota</taxon>
        <taxon>Fungi</taxon>
        <taxon>Fungi incertae sedis</taxon>
        <taxon>Zoopagomycota</taxon>
        <taxon>Kickxellomycotina</taxon>
        <taxon>Harpellomycetes</taxon>
        <taxon>Harpellales</taxon>
        <taxon>Legeriomycetaceae</taxon>
        <taxon>Smittium</taxon>
    </lineage>
</organism>
<dbReference type="STRING" id="133385.A0A2T9YDC7"/>